<evidence type="ECO:0000313" key="2">
    <source>
        <dbReference type="EMBL" id="KAL2653897.1"/>
    </source>
</evidence>
<feature type="region of interest" description="Disordered" evidence="1">
    <location>
        <begin position="83"/>
        <end position="132"/>
    </location>
</feature>
<proteinExistence type="predicted"/>
<feature type="region of interest" description="Disordered" evidence="1">
    <location>
        <begin position="19"/>
        <end position="52"/>
    </location>
</feature>
<reference evidence="2 3" key="1">
    <citation type="submission" date="2024-09" db="EMBL/GenBank/DDBJ databases">
        <title>Chromosome-scale assembly of Riccia fluitans.</title>
        <authorList>
            <person name="Paukszto L."/>
            <person name="Sawicki J."/>
            <person name="Karawczyk K."/>
            <person name="Piernik-Szablinska J."/>
            <person name="Szczecinska M."/>
            <person name="Mazdziarz M."/>
        </authorList>
    </citation>
    <scope>NUCLEOTIDE SEQUENCE [LARGE SCALE GENOMIC DNA]</scope>
    <source>
        <strain evidence="2">Rf_01</strain>
        <tissue evidence="2">Aerial parts of the thallus</tissue>
    </source>
</reference>
<accession>A0ABD1ZR20</accession>
<dbReference type="Proteomes" id="UP001605036">
    <property type="component" value="Unassembled WGS sequence"/>
</dbReference>
<organism evidence="2 3">
    <name type="scientific">Riccia fluitans</name>
    <dbReference type="NCBI Taxonomy" id="41844"/>
    <lineage>
        <taxon>Eukaryota</taxon>
        <taxon>Viridiplantae</taxon>
        <taxon>Streptophyta</taxon>
        <taxon>Embryophyta</taxon>
        <taxon>Marchantiophyta</taxon>
        <taxon>Marchantiopsida</taxon>
        <taxon>Marchantiidae</taxon>
        <taxon>Marchantiales</taxon>
        <taxon>Ricciaceae</taxon>
        <taxon>Riccia</taxon>
    </lineage>
</organism>
<name>A0ABD1ZR20_9MARC</name>
<protein>
    <submittedName>
        <fullName evidence="2">Uncharacterized protein</fullName>
    </submittedName>
</protein>
<keyword evidence="3" id="KW-1185">Reference proteome</keyword>
<evidence type="ECO:0000313" key="3">
    <source>
        <dbReference type="Proteomes" id="UP001605036"/>
    </source>
</evidence>
<dbReference type="AlphaFoldDB" id="A0ABD1ZR20"/>
<evidence type="ECO:0000256" key="1">
    <source>
        <dbReference type="SAM" id="MobiDB-lite"/>
    </source>
</evidence>
<feature type="compositionally biased region" description="Basic and acidic residues" evidence="1">
    <location>
        <begin position="83"/>
        <end position="99"/>
    </location>
</feature>
<comment type="caution">
    <text evidence="2">The sequence shown here is derived from an EMBL/GenBank/DDBJ whole genome shotgun (WGS) entry which is preliminary data.</text>
</comment>
<dbReference type="EMBL" id="JBHFFA010000001">
    <property type="protein sequence ID" value="KAL2653897.1"/>
    <property type="molecule type" value="Genomic_DNA"/>
</dbReference>
<sequence>MSSTSQVSLRLTAWPWKIRTMNKPRLSQRPPASRSREARAGAPVGSPDSDSVRIPAELTRWIVTGKDNKSGIIGNKREVIEVTKRRVKPNETRRPREPSTSEAEADVSVNTRIEAEQEGMADTSVKRTTREG</sequence>
<gene>
    <name evidence="2" type="ORF">R1flu_022025</name>
</gene>